<dbReference type="FunFam" id="1.20.900.10:FF:000004">
    <property type="entry name" value="Rho guanine nucleotide exchange factor 2"/>
    <property type="match status" value="1"/>
</dbReference>
<dbReference type="Pfam" id="PF17838">
    <property type="entry name" value="PH_16"/>
    <property type="match status" value="1"/>
</dbReference>
<evidence type="ECO:0000256" key="11">
    <source>
        <dbReference type="ARBA" id="ARBA00022884"/>
    </source>
</evidence>
<feature type="region of interest" description="Disordered" evidence="19">
    <location>
        <begin position="1188"/>
        <end position="1210"/>
    </location>
</feature>
<dbReference type="PROSITE" id="PS50003">
    <property type="entry name" value="PH_DOMAIN"/>
    <property type="match status" value="1"/>
</dbReference>
<dbReference type="FunFam" id="3.30.60.20:FF:000050">
    <property type="entry name" value="Rho guanine nucleotide exchange factor 28"/>
    <property type="match status" value="1"/>
</dbReference>
<dbReference type="GO" id="GO:0021955">
    <property type="term" value="P:central nervous system neuron axonogenesis"/>
    <property type="evidence" value="ECO:0007669"/>
    <property type="project" value="Ensembl"/>
</dbReference>
<comment type="subcellular location">
    <subcellularLocation>
        <location evidence="1">Cell membrane</location>
    </subcellularLocation>
    <subcellularLocation>
        <location evidence="2">Cytoplasm</location>
    </subcellularLocation>
</comment>
<reference evidence="23" key="2">
    <citation type="submission" date="2025-08" db="UniProtKB">
        <authorList>
            <consortium name="Ensembl"/>
        </authorList>
    </citation>
    <scope>IDENTIFICATION</scope>
    <source>
        <strain evidence="23">2N</strain>
    </source>
</reference>
<keyword evidence="10" id="KW-0862">Zinc</keyword>
<dbReference type="EMBL" id="AAKN02055148">
    <property type="status" value="NOT_ANNOTATED_CDS"/>
    <property type="molecule type" value="Genomic_DNA"/>
</dbReference>
<evidence type="ECO:0000256" key="9">
    <source>
        <dbReference type="ARBA" id="ARBA00022782"/>
    </source>
</evidence>
<feature type="compositionally biased region" description="Polar residues" evidence="19">
    <location>
        <begin position="761"/>
        <end position="778"/>
    </location>
</feature>
<evidence type="ECO:0000256" key="18">
    <source>
        <dbReference type="SAM" id="Coils"/>
    </source>
</evidence>
<dbReference type="PANTHER" id="PTHR13944">
    <property type="entry name" value="AGAP007712-PA"/>
    <property type="match status" value="1"/>
</dbReference>
<keyword evidence="3" id="KW-1003">Cell membrane</keyword>
<dbReference type="STRING" id="10141.ENSCPOP00000029928"/>
<reference evidence="23" key="3">
    <citation type="submission" date="2025-09" db="UniProtKB">
        <authorList>
            <consortium name="Ensembl"/>
        </authorList>
    </citation>
    <scope>IDENTIFICATION</scope>
    <source>
        <strain evidence="23">2N</strain>
    </source>
</reference>
<dbReference type="Ensembl" id="ENSCPOT00000038806.1">
    <property type="protein sequence ID" value="ENSCPOP00000029928.1"/>
    <property type="gene ID" value="ENSCPOG00000006680.4"/>
</dbReference>
<evidence type="ECO:0000256" key="16">
    <source>
        <dbReference type="ARBA" id="ARBA00077666"/>
    </source>
</evidence>
<dbReference type="Proteomes" id="UP000005447">
    <property type="component" value="Unassembled WGS sequence"/>
</dbReference>
<evidence type="ECO:0000259" key="20">
    <source>
        <dbReference type="PROSITE" id="PS50003"/>
    </source>
</evidence>
<dbReference type="SUPFAM" id="SSF50729">
    <property type="entry name" value="PH domain-like"/>
    <property type="match status" value="1"/>
</dbReference>
<evidence type="ECO:0000256" key="19">
    <source>
        <dbReference type="SAM" id="MobiDB-lite"/>
    </source>
</evidence>
<keyword evidence="9" id="KW-0221">Differentiation</keyword>
<evidence type="ECO:0000256" key="12">
    <source>
        <dbReference type="ARBA" id="ARBA00023054"/>
    </source>
</evidence>
<dbReference type="EMBL" id="AAKN02055150">
    <property type="status" value="NOT_ANNOTATED_CDS"/>
    <property type="molecule type" value="Genomic_DNA"/>
</dbReference>
<organism evidence="23 24">
    <name type="scientific">Cavia porcellus</name>
    <name type="common">Guinea pig</name>
    <dbReference type="NCBI Taxonomy" id="10141"/>
    <lineage>
        <taxon>Eukaryota</taxon>
        <taxon>Metazoa</taxon>
        <taxon>Chordata</taxon>
        <taxon>Craniata</taxon>
        <taxon>Vertebrata</taxon>
        <taxon>Euteleostomi</taxon>
        <taxon>Mammalia</taxon>
        <taxon>Eutheria</taxon>
        <taxon>Euarchontoglires</taxon>
        <taxon>Glires</taxon>
        <taxon>Rodentia</taxon>
        <taxon>Hystricomorpha</taxon>
        <taxon>Caviidae</taxon>
        <taxon>Cavia</taxon>
    </lineage>
</organism>
<feature type="compositionally biased region" description="Polar residues" evidence="19">
    <location>
        <begin position="714"/>
        <end position="724"/>
    </location>
</feature>
<evidence type="ECO:0000256" key="13">
    <source>
        <dbReference type="ARBA" id="ARBA00023136"/>
    </source>
</evidence>
<feature type="compositionally biased region" description="Polar residues" evidence="19">
    <location>
        <begin position="785"/>
        <end position="800"/>
    </location>
</feature>
<dbReference type="InterPro" id="IPR037819">
    <property type="entry name" value="ARHGEF28_PH"/>
</dbReference>
<feature type="region of interest" description="Disordered" evidence="19">
    <location>
        <begin position="480"/>
        <end position="520"/>
    </location>
</feature>
<protein>
    <recommendedName>
        <fullName evidence="15">Rho guanine nucleotide exchange factor 28</fullName>
    </recommendedName>
    <alternativeName>
        <fullName evidence="17">190 kDa guanine nucleotide exchange factor</fullName>
    </alternativeName>
    <alternativeName>
        <fullName evidence="16">Rho guanine nucleotide exchange factor</fullName>
    </alternativeName>
</protein>
<dbReference type="InterPro" id="IPR001849">
    <property type="entry name" value="PH_domain"/>
</dbReference>
<dbReference type="InterPro" id="IPR046349">
    <property type="entry name" value="C1-like_sf"/>
</dbReference>
<dbReference type="InterPro" id="IPR002219">
    <property type="entry name" value="PKC_DAG/PE"/>
</dbReference>
<evidence type="ECO:0000256" key="4">
    <source>
        <dbReference type="ARBA" id="ARBA00022490"/>
    </source>
</evidence>
<dbReference type="Bgee" id="ENSCPOG00000006680">
    <property type="expression patterns" value="Expressed in ovary and 12 other cell types or tissues"/>
</dbReference>
<feature type="domain" description="DH" evidence="21">
    <location>
        <begin position="851"/>
        <end position="1046"/>
    </location>
</feature>
<dbReference type="EMBL" id="AAKN02055149">
    <property type="status" value="NOT_ANNOTATED_CDS"/>
    <property type="molecule type" value="Genomic_DNA"/>
</dbReference>
<dbReference type="InParanoid" id="A0A286XWL3"/>
<feature type="domain" description="Phorbol-ester/DAG-type" evidence="22">
    <location>
        <begin position="655"/>
        <end position="702"/>
    </location>
</feature>
<gene>
    <name evidence="23" type="primary">ARHGEF28</name>
</gene>
<evidence type="ECO:0000259" key="22">
    <source>
        <dbReference type="PROSITE" id="PS50081"/>
    </source>
</evidence>
<dbReference type="Gene3D" id="1.20.900.10">
    <property type="entry name" value="Dbl homology (DH) domain"/>
    <property type="match status" value="1"/>
</dbReference>
<dbReference type="GeneTree" id="ENSGT00940000155831"/>
<dbReference type="GO" id="GO:0003723">
    <property type="term" value="F:RNA binding"/>
    <property type="evidence" value="ECO:0007669"/>
    <property type="project" value="UniProtKB-KW"/>
</dbReference>
<feature type="region of interest" description="Disordered" evidence="19">
    <location>
        <begin position="1294"/>
        <end position="1333"/>
    </location>
</feature>
<evidence type="ECO:0000256" key="7">
    <source>
        <dbReference type="ARBA" id="ARBA00022723"/>
    </source>
</evidence>
<dbReference type="InterPro" id="IPR051632">
    <property type="entry name" value="Rho_GEF"/>
</dbReference>
<evidence type="ECO:0000256" key="3">
    <source>
        <dbReference type="ARBA" id="ARBA00022475"/>
    </source>
</evidence>
<dbReference type="GO" id="GO:0005737">
    <property type="term" value="C:cytoplasm"/>
    <property type="evidence" value="ECO:0007669"/>
    <property type="project" value="UniProtKB-SubCell"/>
</dbReference>
<feature type="compositionally biased region" description="Polar residues" evidence="19">
    <location>
        <begin position="499"/>
        <end position="513"/>
    </location>
</feature>
<dbReference type="SUPFAM" id="SSF48065">
    <property type="entry name" value="DBL homology domain (DH-domain)"/>
    <property type="match status" value="1"/>
</dbReference>
<proteinExistence type="predicted"/>
<dbReference type="CDD" id="cd20876">
    <property type="entry name" value="C1_p190RhoGEF"/>
    <property type="match status" value="1"/>
</dbReference>
<dbReference type="VEuPathDB" id="HostDB:ENSCPOG00000006680"/>
<dbReference type="PROSITE" id="PS00479">
    <property type="entry name" value="ZF_DAG_PE_1"/>
    <property type="match status" value="1"/>
</dbReference>
<comment type="function">
    <text evidence="14">Functions as a RHOA-specific guanine nucleotide exchange factor regulating signaling pathways downstream of integrins and growth factor receptors. Functions in axonal branching, synapse formation and dendritic morphogenesis. Also functions in focal adhesion formation, cell motility and B-lymphocytes activation. May regulate NEFL expression and aggregation and play a role in apoptosis.</text>
</comment>
<keyword evidence="8" id="KW-0863">Zinc-finger</keyword>
<dbReference type="Pfam" id="PF00621">
    <property type="entry name" value="RhoGEF"/>
    <property type="match status" value="1"/>
</dbReference>
<dbReference type="EMBL" id="AAKN02055151">
    <property type="status" value="NOT_ANNOTATED_CDS"/>
    <property type="molecule type" value="Genomic_DNA"/>
</dbReference>
<dbReference type="PROSITE" id="PS50010">
    <property type="entry name" value="DH_2"/>
    <property type="match status" value="1"/>
</dbReference>
<dbReference type="GO" id="GO:0005085">
    <property type="term" value="F:guanyl-nucleotide exchange factor activity"/>
    <property type="evidence" value="ECO:0007669"/>
    <property type="project" value="UniProtKB-KW"/>
</dbReference>
<feature type="compositionally biased region" description="Basic and acidic residues" evidence="19">
    <location>
        <begin position="1196"/>
        <end position="1210"/>
    </location>
</feature>
<keyword evidence="7" id="KW-0479">Metal-binding</keyword>
<evidence type="ECO:0000256" key="6">
    <source>
        <dbReference type="ARBA" id="ARBA00022658"/>
    </source>
</evidence>
<dbReference type="GO" id="GO:0005886">
    <property type="term" value="C:plasma membrane"/>
    <property type="evidence" value="ECO:0007669"/>
    <property type="project" value="UniProtKB-SubCell"/>
</dbReference>
<dbReference type="GO" id="GO:0035023">
    <property type="term" value="P:regulation of Rho protein signal transduction"/>
    <property type="evidence" value="ECO:0007669"/>
    <property type="project" value="TreeGrafter"/>
</dbReference>
<keyword evidence="5" id="KW-0597">Phosphoprotein</keyword>
<evidence type="ECO:0000256" key="15">
    <source>
        <dbReference type="ARBA" id="ARBA00074313"/>
    </source>
</evidence>
<dbReference type="SMART" id="SM00109">
    <property type="entry name" value="C1"/>
    <property type="match status" value="1"/>
</dbReference>
<sequence>MELSCREVPLYGQMTIYAKFGKNVYLPEDAEFYFVYDGSQQRHIVIAERTEDNVLQSSIPGHWLQEAVTVSVCLCSEGYSPVTMGSGSVTYVDNMACRLARLLVTQANRLTACSHQTLLTPFALTAGALTALDEELVMAMTQLELPSGWTVLGDSSPEVSLHRESLLHLAMRWGLAKLSHFLLCLPGGVQALVLPNEEGATPVDLASHGGHSKLVEEFSNFQGPRSLGFSRVRLSEDASLQYVHSSDTLTLTLNHTAEHLLEADIKLFRKYFWDRAFLVKALEQEARPEERPTMPCGAADAKEEIKNLVLSRSPLKKEDGKCVQSLVVGLNEHEDQASLDVGRSYDVLRKPTHPSVFPAAGQLSGILNGGEEIYANCMVVDQVSDLDINYINIEGLSAHAEPNSMGSNLGSHSCEHLEHLVPAHTRAIMCSLAENGNLALHAEATRCVPSPTGAGPCNLNLSFGLDEFVMEQSPLKKRSSSLDALVATSEEEGRPEQPHTCSSPVPQSPSRTGVPSEDELDSFESNIEPYFNISRTESLSLSSNLQLKESLLSGIRSRSYSCSSPKMSLRKTRLVRDFTVCNSSEGQRSYSLSEPPREQRIEEEEWDKFIIPAKSESEKYKVSRTFSFLMNRMTSPRNKSKMKNKDAKDKEKLNRHQFVPGTLSGVLQCVACDRTLLGKESLQCSNCNANVHKGCKDALPPCIKKFQEKYNKNKPQTILGSSSARDIPQPGLSLHSSSSMPVGLPAPRKEPAGQVPVLSRSVPSTAVESSRKSATSLESEGDGNNWRSRSQSDELQSIGSSSSMETFIMEDVMDSSLWSDLSSEAQEFEAESWSMVVDPSFCSRHEKDVIKRQDVIFELMQTEMHHIQTLFIMSEIFRKGMKEELQLDHSTVDKIFPCLDELLEIHKQFFYSMKERKQESCAGNDRNFVINRIGDILVQQFSEENASKMKMIYGEFCSHHKEAVSLFKELQQNKKFQNFIKLQNSNLLARRRGIPECILLVTQRITKYPVLVERVLQYTKESTEEHRDLCKALSLIKDMIAAVDLKVSEYEKNQKWHEILNKIENKTYTKLKNGHVFRKQALISKERTLLHDGLVYWKTATGRFKDILALLLTDLLLFLQEKDQKYIFAAVDQKPSVISLQKLIAREVANEERGMFLISASSAGPEMYEIHTNSKEERNNWMRQIQQAVESCPEEEGGRTSESDEERRKAEARVARIQQCQEILSSQDQQICTYLEEKLHIYAELGELSGFEDVHLEPHLLIKPDPGEPPQASSLLAAALKEAESLHVAVRASQLHDVSHSSQDSGTESVSRDALGSDDVPGPPAASPVTEWTEGSGCWDVDPGIQSALPDLAGSEAGEKVDCRGLPGPSQSEVSGACFKYIIALSQFVAKECFLKKKKKKTDPCDLIFQIIQAIQNLTRLLYSLQAALTIQDSHIEIHKLVLREQENLAPGHSFLGTPFQDQEKSRNLEKQREELADVHKLQHQLQQEQRRWLRTCAQQQREQEAKESWLQAREQECQSQEELLLRNRGELEHQLQEYQQNLERLREGQRLVEQEKERMRVQQGLMGPWRHSRQRSLPAAFPPCPSGSKEVIELNRSESLCHENSFFINEALVQMPLNAFSKPNPSGIHQDVTSSTHTPNSELVRTSESQVDFKIDNSQPSDVNHELWPAAGPCHQIPPLRDSNDDSWENELDTSWTKSPPLQDSDLYCPQQQTFIAEAKQNLSTMAMQDGLAEDRADEDIVYL</sequence>
<dbReference type="GO" id="GO:0008270">
    <property type="term" value="F:zinc ion binding"/>
    <property type="evidence" value="ECO:0007669"/>
    <property type="project" value="UniProtKB-KW"/>
</dbReference>
<dbReference type="Pfam" id="PF00130">
    <property type="entry name" value="C1_1"/>
    <property type="match status" value="1"/>
</dbReference>
<dbReference type="InterPro" id="IPR041020">
    <property type="entry name" value="PH_16"/>
</dbReference>
<name>A0A286XWL3_CAVPO</name>
<keyword evidence="12 18" id="KW-0175">Coiled coil</keyword>
<dbReference type="InterPro" id="IPR035899">
    <property type="entry name" value="DBL_dom_sf"/>
</dbReference>
<dbReference type="Gene3D" id="3.30.60.20">
    <property type="match status" value="1"/>
</dbReference>
<dbReference type="CDD" id="cd14680">
    <property type="entry name" value="PH_p190RhoGEF"/>
    <property type="match status" value="1"/>
</dbReference>
<dbReference type="FunFam" id="2.30.29.30:FF:000021">
    <property type="entry name" value="Rho guanine nucleotide exchange factor 2"/>
    <property type="match status" value="1"/>
</dbReference>
<feature type="domain" description="PH" evidence="20">
    <location>
        <begin position="1088"/>
        <end position="1190"/>
    </location>
</feature>
<dbReference type="CDD" id="cd00160">
    <property type="entry name" value="RhoGEF"/>
    <property type="match status" value="1"/>
</dbReference>
<keyword evidence="4" id="KW-0963">Cytoplasm</keyword>
<dbReference type="SMART" id="SM00233">
    <property type="entry name" value="PH"/>
    <property type="match status" value="1"/>
</dbReference>
<keyword evidence="11" id="KW-0694">RNA-binding</keyword>
<feature type="coiled-coil region" evidence="18">
    <location>
        <begin position="1522"/>
        <end position="1563"/>
    </location>
</feature>
<accession>A0A286XWL3</accession>
<feature type="compositionally biased region" description="Polar residues" evidence="19">
    <location>
        <begin position="1694"/>
        <end position="1703"/>
    </location>
</feature>
<evidence type="ECO:0000256" key="10">
    <source>
        <dbReference type="ARBA" id="ARBA00022833"/>
    </source>
</evidence>
<evidence type="ECO:0000256" key="17">
    <source>
        <dbReference type="ARBA" id="ARBA00083591"/>
    </source>
</evidence>
<evidence type="ECO:0000256" key="14">
    <source>
        <dbReference type="ARBA" id="ARBA00056436"/>
    </source>
</evidence>
<feature type="region of interest" description="Disordered" evidence="19">
    <location>
        <begin position="714"/>
        <end position="800"/>
    </location>
</feature>
<evidence type="ECO:0000313" key="24">
    <source>
        <dbReference type="Proteomes" id="UP000005447"/>
    </source>
</evidence>
<dbReference type="PANTHER" id="PTHR13944:SF22">
    <property type="entry name" value="RHO GUANINE NUCLEOTIDE EXCHANGE FACTOR 28"/>
    <property type="match status" value="1"/>
</dbReference>
<dbReference type="SUPFAM" id="SSF57889">
    <property type="entry name" value="Cysteine-rich domain"/>
    <property type="match status" value="1"/>
</dbReference>
<feature type="compositionally biased region" description="Polar residues" evidence="19">
    <location>
        <begin position="1300"/>
        <end position="1309"/>
    </location>
</feature>
<dbReference type="Gene3D" id="2.30.29.30">
    <property type="entry name" value="Pleckstrin-homology domain (PH domain)/Phosphotyrosine-binding domain (PTB)"/>
    <property type="match status" value="1"/>
</dbReference>
<evidence type="ECO:0000256" key="5">
    <source>
        <dbReference type="ARBA" id="ARBA00022553"/>
    </source>
</evidence>
<dbReference type="EMBL" id="AAKN02055147">
    <property type="status" value="NOT_ANNOTATED_CDS"/>
    <property type="molecule type" value="Genomic_DNA"/>
</dbReference>
<evidence type="ECO:0000256" key="2">
    <source>
        <dbReference type="ARBA" id="ARBA00004496"/>
    </source>
</evidence>
<dbReference type="FunCoup" id="A0A286XWL3">
    <property type="interactions" value="47"/>
</dbReference>
<evidence type="ECO:0000259" key="21">
    <source>
        <dbReference type="PROSITE" id="PS50010"/>
    </source>
</evidence>
<keyword evidence="6" id="KW-0344">Guanine-nucleotide releasing factor</keyword>
<dbReference type="InterPro" id="IPR011993">
    <property type="entry name" value="PH-like_dom_sf"/>
</dbReference>
<evidence type="ECO:0000313" key="23">
    <source>
        <dbReference type="Ensembl" id="ENSCPOP00000029928.1"/>
    </source>
</evidence>
<dbReference type="InterPro" id="IPR000219">
    <property type="entry name" value="DH_dom"/>
</dbReference>
<keyword evidence="13" id="KW-0472">Membrane</keyword>
<reference evidence="24" key="1">
    <citation type="journal article" date="2011" name="Nature">
        <title>A high-resolution map of human evolutionary constraint using 29 mammals.</title>
        <authorList>
            <person name="Lindblad-Toh K."/>
            <person name="Garber M."/>
            <person name="Zuk O."/>
            <person name="Lin M.F."/>
            <person name="Parker B.J."/>
            <person name="Washietl S."/>
            <person name="Kheradpour P."/>
            <person name="Ernst J."/>
            <person name="Jordan G."/>
            <person name="Mauceli E."/>
            <person name="Ward L.D."/>
            <person name="Lowe C.B."/>
            <person name="Holloway A.K."/>
            <person name="Clamp M."/>
            <person name="Gnerre S."/>
            <person name="Alfoldi J."/>
            <person name="Beal K."/>
            <person name="Chang J."/>
            <person name="Clawson H."/>
            <person name="Cuff J."/>
            <person name="Di Palma F."/>
            <person name="Fitzgerald S."/>
            <person name="Flicek P."/>
            <person name="Guttman M."/>
            <person name="Hubisz M.J."/>
            <person name="Jaffe D.B."/>
            <person name="Jungreis I."/>
            <person name="Kent W.J."/>
            <person name="Kostka D."/>
            <person name="Lara M."/>
            <person name="Martins A.L."/>
            <person name="Massingham T."/>
            <person name="Moltke I."/>
            <person name="Raney B.J."/>
            <person name="Rasmussen M.D."/>
            <person name="Robinson J."/>
            <person name="Stark A."/>
            <person name="Vilella A.J."/>
            <person name="Wen J."/>
            <person name="Xie X."/>
            <person name="Zody M.C."/>
            <person name="Baldwin J."/>
            <person name="Bloom T."/>
            <person name="Chin C.W."/>
            <person name="Heiman D."/>
            <person name="Nicol R."/>
            <person name="Nusbaum C."/>
            <person name="Young S."/>
            <person name="Wilkinson J."/>
            <person name="Worley K.C."/>
            <person name="Kovar C.L."/>
            <person name="Muzny D.M."/>
            <person name="Gibbs R.A."/>
            <person name="Cree A."/>
            <person name="Dihn H.H."/>
            <person name="Fowler G."/>
            <person name="Jhangiani S."/>
            <person name="Joshi V."/>
            <person name="Lee S."/>
            <person name="Lewis L.R."/>
            <person name="Nazareth L.V."/>
            <person name="Okwuonu G."/>
            <person name="Santibanez J."/>
            <person name="Warren W.C."/>
            <person name="Mardis E.R."/>
            <person name="Weinstock G.M."/>
            <person name="Wilson R.K."/>
            <person name="Delehaunty K."/>
            <person name="Dooling D."/>
            <person name="Fronik C."/>
            <person name="Fulton L."/>
            <person name="Fulton B."/>
            <person name="Graves T."/>
            <person name="Minx P."/>
            <person name="Sodergren E."/>
            <person name="Birney E."/>
            <person name="Margulies E.H."/>
            <person name="Herrero J."/>
            <person name="Green E.D."/>
            <person name="Haussler D."/>
            <person name="Siepel A."/>
            <person name="Goldman N."/>
            <person name="Pollard K.S."/>
            <person name="Pedersen J.S."/>
            <person name="Lander E.S."/>
            <person name="Kellis M."/>
        </authorList>
    </citation>
    <scope>NUCLEOTIDE SEQUENCE [LARGE SCALE GENOMIC DNA]</scope>
    <source>
        <strain evidence="24">2N</strain>
    </source>
</reference>
<evidence type="ECO:0000256" key="1">
    <source>
        <dbReference type="ARBA" id="ARBA00004236"/>
    </source>
</evidence>
<dbReference type="GO" id="GO:0060052">
    <property type="term" value="P:neurofilament cytoskeleton organization"/>
    <property type="evidence" value="ECO:0007669"/>
    <property type="project" value="Ensembl"/>
</dbReference>
<feature type="region of interest" description="Disordered" evidence="19">
    <location>
        <begin position="1685"/>
        <end position="1705"/>
    </location>
</feature>
<keyword evidence="24" id="KW-1185">Reference proteome</keyword>
<dbReference type="PROSITE" id="PS50081">
    <property type="entry name" value="ZF_DAG_PE_2"/>
    <property type="match status" value="1"/>
</dbReference>
<dbReference type="OMA" id="SFCHENS"/>
<dbReference type="SMART" id="SM00325">
    <property type="entry name" value="RhoGEF"/>
    <property type="match status" value="1"/>
</dbReference>
<evidence type="ECO:0000256" key="8">
    <source>
        <dbReference type="ARBA" id="ARBA00022771"/>
    </source>
</evidence>